<dbReference type="GO" id="GO:0140359">
    <property type="term" value="F:ABC-type transporter activity"/>
    <property type="evidence" value="ECO:0007669"/>
    <property type="project" value="InterPro"/>
</dbReference>
<feature type="transmembrane region" description="Helical" evidence="11">
    <location>
        <begin position="280"/>
        <end position="303"/>
    </location>
</feature>
<dbReference type="InterPro" id="IPR050173">
    <property type="entry name" value="ABC_transporter_C-like"/>
</dbReference>
<dbReference type="Gene3D" id="3.40.50.300">
    <property type="entry name" value="P-loop containing nucleotide triphosphate hydrolases"/>
    <property type="match status" value="2"/>
</dbReference>
<reference evidence="14 15" key="1">
    <citation type="submission" date="2022-05" db="EMBL/GenBank/DDBJ databases">
        <authorList>
            <consortium name="Genoscope - CEA"/>
            <person name="William W."/>
        </authorList>
    </citation>
    <scope>NUCLEOTIDE SEQUENCE [LARGE SCALE GENOMIC DNA]</scope>
</reference>
<keyword evidence="3" id="KW-0813">Transport</keyword>
<feature type="region of interest" description="Disordered" evidence="10">
    <location>
        <begin position="171"/>
        <end position="191"/>
    </location>
</feature>
<evidence type="ECO:0000256" key="10">
    <source>
        <dbReference type="SAM" id="MobiDB-lite"/>
    </source>
</evidence>
<dbReference type="CDD" id="cd03244">
    <property type="entry name" value="ABCC_MRP_domain2"/>
    <property type="match status" value="1"/>
</dbReference>
<dbReference type="CDD" id="cd18580">
    <property type="entry name" value="ABC_6TM_ABCC_D2"/>
    <property type="match status" value="1"/>
</dbReference>
<dbReference type="InterPro" id="IPR044726">
    <property type="entry name" value="ABCC_6TM_D2"/>
</dbReference>
<dbReference type="PANTHER" id="PTHR24223">
    <property type="entry name" value="ATP-BINDING CASSETTE SUB-FAMILY C"/>
    <property type="match status" value="1"/>
</dbReference>
<dbReference type="InterPro" id="IPR003593">
    <property type="entry name" value="AAA+_ATPase"/>
</dbReference>
<accession>A0AAU9W5F6</accession>
<feature type="transmembrane region" description="Helical" evidence="11">
    <location>
        <begin position="462"/>
        <end position="483"/>
    </location>
</feature>
<evidence type="ECO:0000259" key="13">
    <source>
        <dbReference type="PROSITE" id="PS50929"/>
    </source>
</evidence>
<evidence type="ECO:0000256" key="1">
    <source>
        <dbReference type="ARBA" id="ARBA00004141"/>
    </source>
</evidence>
<dbReference type="AlphaFoldDB" id="A0AAU9W5F6"/>
<keyword evidence="5" id="KW-0677">Repeat</keyword>
<dbReference type="PROSITE" id="PS00211">
    <property type="entry name" value="ABC_TRANSPORTER_1"/>
    <property type="match status" value="1"/>
</dbReference>
<keyword evidence="15" id="KW-1185">Reference proteome</keyword>
<evidence type="ECO:0000313" key="14">
    <source>
        <dbReference type="EMBL" id="CAH3044339.1"/>
    </source>
</evidence>
<dbReference type="SUPFAM" id="SSF52540">
    <property type="entry name" value="P-loop containing nucleoside triphosphate hydrolases"/>
    <property type="match status" value="2"/>
</dbReference>
<dbReference type="GO" id="GO:0005524">
    <property type="term" value="F:ATP binding"/>
    <property type="evidence" value="ECO:0007669"/>
    <property type="project" value="UniProtKB-KW"/>
</dbReference>
<protein>
    <submittedName>
        <fullName evidence="14">Uncharacterized protein</fullName>
    </submittedName>
</protein>
<keyword evidence="7" id="KW-0067">ATP-binding</keyword>
<dbReference type="PROSITE" id="PS50929">
    <property type="entry name" value="ABC_TM1F"/>
    <property type="match status" value="1"/>
</dbReference>
<dbReference type="SMART" id="SM00382">
    <property type="entry name" value="AAA"/>
    <property type="match status" value="1"/>
</dbReference>
<dbReference type="InterPro" id="IPR011527">
    <property type="entry name" value="ABC1_TM_dom"/>
</dbReference>
<dbReference type="GO" id="GO:0016887">
    <property type="term" value="F:ATP hydrolysis activity"/>
    <property type="evidence" value="ECO:0007669"/>
    <property type="project" value="InterPro"/>
</dbReference>
<keyword evidence="4 11" id="KW-0812">Transmembrane</keyword>
<evidence type="ECO:0000256" key="7">
    <source>
        <dbReference type="ARBA" id="ARBA00022840"/>
    </source>
</evidence>
<evidence type="ECO:0000256" key="11">
    <source>
        <dbReference type="SAM" id="Phobius"/>
    </source>
</evidence>
<evidence type="ECO:0000256" key="9">
    <source>
        <dbReference type="ARBA" id="ARBA00023136"/>
    </source>
</evidence>
<comment type="subcellular location">
    <subcellularLocation>
        <location evidence="1">Membrane</location>
        <topology evidence="1">Multi-pass membrane protein</topology>
    </subcellularLocation>
</comment>
<comment type="similarity">
    <text evidence="2">Belongs to the ABC transporter superfamily. ABCC family. Conjugate transporter (TC 3.A.1.208) subfamily.</text>
</comment>
<dbReference type="InterPro" id="IPR017871">
    <property type="entry name" value="ABC_transporter-like_CS"/>
</dbReference>
<keyword evidence="9 11" id="KW-0472">Membrane</keyword>
<feature type="transmembrane region" description="Helical" evidence="11">
    <location>
        <begin position="378"/>
        <end position="397"/>
    </location>
</feature>
<dbReference type="PANTHER" id="PTHR24223:SF456">
    <property type="entry name" value="MULTIDRUG RESISTANCE-ASSOCIATED PROTEIN LETHAL(2)03659"/>
    <property type="match status" value="1"/>
</dbReference>
<dbReference type="Proteomes" id="UP001159428">
    <property type="component" value="Unassembled WGS sequence"/>
</dbReference>
<feature type="domain" description="ABC transmembrane type-1" evidence="13">
    <location>
        <begin position="280"/>
        <end position="483"/>
    </location>
</feature>
<evidence type="ECO:0000256" key="4">
    <source>
        <dbReference type="ARBA" id="ARBA00022692"/>
    </source>
</evidence>
<evidence type="ECO:0000256" key="8">
    <source>
        <dbReference type="ARBA" id="ARBA00022989"/>
    </source>
</evidence>
<keyword evidence="8 11" id="KW-1133">Transmembrane helix</keyword>
<evidence type="ECO:0000259" key="12">
    <source>
        <dbReference type="PROSITE" id="PS50893"/>
    </source>
</evidence>
<dbReference type="PROSITE" id="PS50893">
    <property type="entry name" value="ABC_TRANSPORTER_2"/>
    <property type="match status" value="1"/>
</dbReference>
<evidence type="ECO:0000256" key="2">
    <source>
        <dbReference type="ARBA" id="ARBA00009726"/>
    </source>
</evidence>
<dbReference type="FunFam" id="1.20.1560.10:FF:000013">
    <property type="entry name" value="ABC transporter C family member 2"/>
    <property type="match status" value="1"/>
</dbReference>
<feature type="domain" description="ABC transporter" evidence="12">
    <location>
        <begin position="549"/>
        <end position="763"/>
    </location>
</feature>
<feature type="transmembrane region" description="Helical" evidence="11">
    <location>
        <begin position="205"/>
        <end position="228"/>
    </location>
</feature>
<evidence type="ECO:0000256" key="6">
    <source>
        <dbReference type="ARBA" id="ARBA00022741"/>
    </source>
</evidence>
<dbReference type="EMBL" id="CALNXJ010000007">
    <property type="protein sequence ID" value="CAH3044339.1"/>
    <property type="molecule type" value="Genomic_DNA"/>
</dbReference>
<evidence type="ECO:0000313" key="15">
    <source>
        <dbReference type="Proteomes" id="UP001159428"/>
    </source>
</evidence>
<dbReference type="InterPro" id="IPR027417">
    <property type="entry name" value="P-loop_NTPase"/>
</dbReference>
<feature type="compositionally biased region" description="Basic and acidic residues" evidence="10">
    <location>
        <begin position="171"/>
        <end position="180"/>
    </location>
</feature>
<dbReference type="Pfam" id="PF00005">
    <property type="entry name" value="ABC_tran"/>
    <property type="match status" value="2"/>
</dbReference>
<evidence type="ECO:0000256" key="5">
    <source>
        <dbReference type="ARBA" id="ARBA00022737"/>
    </source>
</evidence>
<dbReference type="Pfam" id="PF00664">
    <property type="entry name" value="ABC_membrane"/>
    <property type="match status" value="1"/>
</dbReference>
<proteinExistence type="inferred from homology"/>
<dbReference type="FunFam" id="3.40.50.300:FF:000163">
    <property type="entry name" value="Multidrug resistance-associated protein member 4"/>
    <property type="match status" value="1"/>
</dbReference>
<dbReference type="SUPFAM" id="SSF90123">
    <property type="entry name" value="ABC transporter transmembrane region"/>
    <property type="match status" value="1"/>
</dbReference>
<dbReference type="Gene3D" id="1.20.1560.10">
    <property type="entry name" value="ABC transporter type 1, transmembrane domain"/>
    <property type="match status" value="1"/>
</dbReference>
<organism evidence="14 15">
    <name type="scientific">Pocillopora meandrina</name>
    <dbReference type="NCBI Taxonomy" id="46732"/>
    <lineage>
        <taxon>Eukaryota</taxon>
        <taxon>Metazoa</taxon>
        <taxon>Cnidaria</taxon>
        <taxon>Anthozoa</taxon>
        <taxon>Hexacorallia</taxon>
        <taxon>Scleractinia</taxon>
        <taxon>Astrocoeniina</taxon>
        <taxon>Pocilloporidae</taxon>
        <taxon>Pocillopora</taxon>
    </lineage>
</organism>
<name>A0AAU9W5F6_9CNID</name>
<dbReference type="GO" id="GO:0016020">
    <property type="term" value="C:membrane"/>
    <property type="evidence" value="ECO:0007669"/>
    <property type="project" value="UniProtKB-SubCell"/>
</dbReference>
<dbReference type="InterPro" id="IPR003439">
    <property type="entry name" value="ABC_transporter-like_ATP-bd"/>
</dbReference>
<dbReference type="InterPro" id="IPR036640">
    <property type="entry name" value="ABC1_TM_sf"/>
</dbReference>
<keyword evidence="6" id="KW-0547">Nucleotide-binding</keyword>
<feature type="non-terminal residue" evidence="14">
    <location>
        <position position="763"/>
    </location>
</feature>
<comment type="caution">
    <text evidence="14">The sequence shown here is derived from an EMBL/GenBank/DDBJ whole genome shotgun (WGS) entry which is preliminary data.</text>
</comment>
<sequence length="763" mass="86256">MFHRLHGSSPVQFGKISCLVCHTMSRCTRGCSERVHLLRTCRKCPMETCEVLSSGQQARVSLARAVYADADLYLLDDPFSALDFKVGQHIFENCIQDFLSDKTRVLISHQEQHMKEATEVVVLYKGRVLGRGTFTDLQGKGFLNTLVNPLHQKAPKDSTFDKKYNDQEEKFIDSGDEKDPPSTGEKGLTISDEDRTIGRVSPKLYWDYFSSGIHSMGIIAVICLFPIAQGKPFLCDLKADCISWKMQKKRAGKKMRAPLLGLAKSRYYILPEDQRNKINIIIYTCLVSGCVMLAFVRAYTFLWVSLKCSESLHNLMVVALLRSPVLFFDSNPVGRILNRFSKDIGCMDELLPKEFLLSIQSSLLAICTILIPTVANPWLLFVIVPLMTFVAFVSKYYSKTSRELKRLESISRSPVFSHISKTLNGLDTIRTRNRQRDFVHEYQDTHNQISIMVMASARWLGVRLDVVASLIVGSVAAAAVFVAQDAGNCHICSISSIFSLKVCSFLGKWLTTLSFQRLFIMTSHTHLHYCFCRRRRRVDDDENSRPRLCVNVHLSFSGRSSRPQVLKKINLEIKGGTKIGIAGRTGAGKTSVLAALLRMPDADGQIMVDDIPIMEINIQEARRCISVLGQSPVLFSGTLRKNLDLLEQFQDKDLWQALRDTQLKDVVESLEGQLDYKLSEHGADISVGERQLICLARVLLHRSKIIILDEPTAHVDPETEHKMWRVVREKLKDCTVITIAHRLSSIKDCDMILVLENGEIREF</sequence>
<evidence type="ECO:0000256" key="3">
    <source>
        <dbReference type="ARBA" id="ARBA00022448"/>
    </source>
</evidence>
<gene>
    <name evidence="14" type="ORF">PMEA_00031120</name>
</gene>